<feature type="compositionally biased region" description="Pro residues" evidence="1">
    <location>
        <begin position="1"/>
        <end position="10"/>
    </location>
</feature>
<feature type="region of interest" description="Disordered" evidence="1">
    <location>
        <begin position="1"/>
        <end position="21"/>
    </location>
</feature>
<accession>E5Y6Q2</accession>
<dbReference type="STRING" id="563192.HMPREF0179_01865"/>
<dbReference type="AlphaFoldDB" id="E5Y6Q2"/>
<protein>
    <submittedName>
        <fullName evidence="2">Uncharacterized protein</fullName>
    </submittedName>
</protein>
<dbReference type="HOGENOM" id="CLU_1369878_0_0_7"/>
<keyword evidence="3" id="KW-1185">Reference proteome</keyword>
<reference evidence="2 3" key="1">
    <citation type="submission" date="2010-10" db="EMBL/GenBank/DDBJ databases">
        <authorList>
            <consortium name="The Broad Institute Genome Sequencing Platform"/>
            <person name="Ward D."/>
            <person name="Earl A."/>
            <person name="Feldgarden M."/>
            <person name="Young S.K."/>
            <person name="Gargeya S."/>
            <person name="Zeng Q."/>
            <person name="Alvarado L."/>
            <person name="Berlin A."/>
            <person name="Bochicchio J."/>
            <person name="Chapman S.B."/>
            <person name="Chen Z."/>
            <person name="Freedman E."/>
            <person name="Gellesch M."/>
            <person name="Goldberg J."/>
            <person name="Griggs A."/>
            <person name="Gujja S."/>
            <person name="Heilman E."/>
            <person name="Heiman D."/>
            <person name="Howarth C."/>
            <person name="Mehta T."/>
            <person name="Neiman D."/>
            <person name="Pearson M."/>
            <person name="Roberts A."/>
            <person name="Saif S."/>
            <person name="Shea T."/>
            <person name="Shenoy N."/>
            <person name="Sisk P."/>
            <person name="Stolte C."/>
            <person name="Sykes S."/>
            <person name="White J."/>
            <person name="Yandava C."/>
            <person name="Allen-Vercoe E."/>
            <person name="Sibley C."/>
            <person name="Ambrose C.E."/>
            <person name="Strauss J."/>
            <person name="Daigneault M."/>
            <person name="Haas B."/>
            <person name="Nusbaum C."/>
            <person name="Birren B."/>
        </authorList>
    </citation>
    <scope>NUCLEOTIDE SEQUENCE [LARGE SCALE GENOMIC DNA]</scope>
    <source>
        <strain evidence="2 3">3_1_6</strain>
    </source>
</reference>
<proteinExistence type="predicted"/>
<evidence type="ECO:0000313" key="2">
    <source>
        <dbReference type="EMBL" id="EFV44328.1"/>
    </source>
</evidence>
<comment type="caution">
    <text evidence="2">The sequence shown here is derived from an EMBL/GenBank/DDBJ whole genome shotgun (WGS) entry which is preliminary data.</text>
</comment>
<reference evidence="2 3" key="2">
    <citation type="submission" date="2013-04" db="EMBL/GenBank/DDBJ databases">
        <title>The Genome Sequence of Bilophila wadsworthia 3_1_6.</title>
        <authorList>
            <consortium name="The Broad Institute Genomics Platform"/>
            <person name="Earl A."/>
            <person name="Ward D."/>
            <person name="Feldgarden M."/>
            <person name="Gevers D."/>
            <person name="Sibley C."/>
            <person name="Strauss J."/>
            <person name="Allen-Vercoe E."/>
            <person name="Walker B."/>
            <person name="Young S."/>
            <person name="Zeng Q."/>
            <person name="Gargeya S."/>
            <person name="Fitzgerald M."/>
            <person name="Haas B."/>
            <person name="Abouelleil A."/>
            <person name="Allen A.W."/>
            <person name="Alvarado L."/>
            <person name="Arachchi H.M."/>
            <person name="Berlin A.M."/>
            <person name="Chapman S.B."/>
            <person name="Gainer-Dewar J."/>
            <person name="Goldberg J."/>
            <person name="Griggs A."/>
            <person name="Gujja S."/>
            <person name="Hansen M."/>
            <person name="Howarth C."/>
            <person name="Imamovic A."/>
            <person name="Ireland A."/>
            <person name="Larimer J."/>
            <person name="McCowan C."/>
            <person name="Murphy C."/>
            <person name="Pearson M."/>
            <person name="Poon T.W."/>
            <person name="Priest M."/>
            <person name="Roberts A."/>
            <person name="Saif S."/>
            <person name="Shea T."/>
            <person name="Sisk P."/>
            <person name="Sykes S."/>
            <person name="Wortman J."/>
            <person name="Nusbaum C."/>
            <person name="Birren B."/>
        </authorList>
    </citation>
    <scope>NUCLEOTIDE SEQUENCE [LARGE SCALE GENOMIC DNA]</scope>
    <source>
        <strain evidence="2 3">3_1_6</strain>
    </source>
</reference>
<name>E5Y6Q2_BILW3</name>
<gene>
    <name evidence="2" type="ORF">HMPREF0179_01865</name>
</gene>
<dbReference type="EMBL" id="ADCP02000001">
    <property type="protein sequence ID" value="EFV44328.1"/>
    <property type="molecule type" value="Genomic_DNA"/>
</dbReference>
<evidence type="ECO:0000313" key="3">
    <source>
        <dbReference type="Proteomes" id="UP000006034"/>
    </source>
</evidence>
<organism evidence="2 3">
    <name type="scientific">Bilophila wadsworthia (strain 3_1_6)</name>
    <dbReference type="NCBI Taxonomy" id="563192"/>
    <lineage>
        <taxon>Bacteria</taxon>
        <taxon>Pseudomonadati</taxon>
        <taxon>Thermodesulfobacteriota</taxon>
        <taxon>Desulfovibrionia</taxon>
        <taxon>Desulfovibrionales</taxon>
        <taxon>Desulfovibrionaceae</taxon>
        <taxon>Bilophila</taxon>
    </lineage>
</organism>
<evidence type="ECO:0000256" key="1">
    <source>
        <dbReference type="SAM" id="MobiDB-lite"/>
    </source>
</evidence>
<dbReference type="Proteomes" id="UP000006034">
    <property type="component" value="Unassembled WGS sequence"/>
</dbReference>
<sequence length="199" mass="20080">MRGPSYPPSGSPGGKARGWRQSRSWRVPAVGRLMALLCALLPGVCGCAQWTGLALADATAPEGPARPVCTFPASASEWGMPAPLSDTLEGIMPEPDPLPGLPASGAEGRLSGILAHTPDSPLPSAGAFPEPSQPCVAGSAEGLPFVWGTVSPASPCSGGEGLGLAREAGPEAPYPGRRAHPVPGSGGWGLRFKGMEAAR</sequence>